<dbReference type="EMBL" id="LTAZ01000017">
    <property type="protein sequence ID" value="KYH23827.1"/>
    <property type="molecule type" value="Genomic_DNA"/>
</dbReference>
<gene>
    <name evidence="1" type="ORF">HAPAU_39060</name>
</gene>
<accession>A0A151A8W6</accession>
<dbReference type="AlphaFoldDB" id="A0A151A8W6"/>
<dbReference type="PATRIC" id="fig|1008153.3.peg.4177"/>
<reference evidence="1 2" key="1">
    <citation type="submission" date="2016-02" db="EMBL/GenBank/DDBJ databases">
        <title>Genome sequence of Halalkalicoccus paucihalophilus DSM 24557.</title>
        <authorList>
            <person name="Poehlein A."/>
            <person name="Daniel R."/>
        </authorList>
    </citation>
    <scope>NUCLEOTIDE SEQUENCE [LARGE SCALE GENOMIC DNA]</scope>
    <source>
        <strain evidence="1 2">DSM 24557</strain>
    </source>
</reference>
<protein>
    <submittedName>
        <fullName evidence="1">Uncharacterized protein</fullName>
    </submittedName>
</protein>
<organism evidence="1 2">
    <name type="scientific">Halalkalicoccus paucihalophilus</name>
    <dbReference type="NCBI Taxonomy" id="1008153"/>
    <lineage>
        <taxon>Archaea</taxon>
        <taxon>Methanobacteriati</taxon>
        <taxon>Methanobacteriota</taxon>
        <taxon>Stenosarchaea group</taxon>
        <taxon>Halobacteria</taxon>
        <taxon>Halobacteriales</taxon>
        <taxon>Halococcaceae</taxon>
        <taxon>Halalkalicoccus</taxon>
    </lineage>
</organism>
<evidence type="ECO:0000313" key="1">
    <source>
        <dbReference type="EMBL" id="KYH23827.1"/>
    </source>
</evidence>
<proteinExistence type="predicted"/>
<evidence type="ECO:0000313" key="2">
    <source>
        <dbReference type="Proteomes" id="UP000075321"/>
    </source>
</evidence>
<sequence>MHMERRICRFGQSAGKTGVIRVPMCYEHMLNGR</sequence>
<dbReference type="Proteomes" id="UP000075321">
    <property type="component" value="Unassembled WGS sequence"/>
</dbReference>
<name>A0A151A8W6_9EURY</name>
<comment type="caution">
    <text evidence="1">The sequence shown here is derived from an EMBL/GenBank/DDBJ whole genome shotgun (WGS) entry which is preliminary data.</text>
</comment>
<keyword evidence="2" id="KW-1185">Reference proteome</keyword>